<dbReference type="Pfam" id="PF11188">
    <property type="entry name" value="DUF2975"/>
    <property type="match status" value="1"/>
</dbReference>
<comment type="caution">
    <text evidence="2">The sequence shown here is derived from an EMBL/GenBank/DDBJ whole genome shotgun (WGS) entry which is preliminary data.</text>
</comment>
<protein>
    <submittedName>
        <fullName evidence="2">DUF2975 domain-containing protein</fullName>
    </submittedName>
</protein>
<sequence>MKTRAQLILSIARIIALVGYIGAIIHAIRLIVPYIIGFFTNKFPISTGTNLDHLRNNHHVFPYVLLMIFVITIAVIQIEIWDMLRKILREINLSSPFSTRVVSRVEKLSFTLFSLWLMHIIGDFWVNLFERAIGNINSNPFRTDLQFLFAAGIIFIVAQIFRRGVELQEENELTV</sequence>
<gene>
    <name evidence="2" type="ORF">EWM59_09775</name>
</gene>
<evidence type="ECO:0000313" key="2">
    <source>
        <dbReference type="EMBL" id="RYU95901.1"/>
    </source>
</evidence>
<dbReference type="OrthoDB" id="672524at2"/>
<organism evidence="2 3">
    <name type="scientific">Emticicia agri</name>
    <dbReference type="NCBI Taxonomy" id="2492393"/>
    <lineage>
        <taxon>Bacteria</taxon>
        <taxon>Pseudomonadati</taxon>
        <taxon>Bacteroidota</taxon>
        <taxon>Cytophagia</taxon>
        <taxon>Cytophagales</taxon>
        <taxon>Leadbetterellaceae</taxon>
        <taxon>Emticicia</taxon>
    </lineage>
</organism>
<evidence type="ECO:0000313" key="3">
    <source>
        <dbReference type="Proteomes" id="UP000293162"/>
    </source>
</evidence>
<feature type="transmembrane region" description="Helical" evidence="1">
    <location>
        <begin position="105"/>
        <end position="125"/>
    </location>
</feature>
<keyword evidence="1" id="KW-0812">Transmembrane</keyword>
<feature type="transmembrane region" description="Helical" evidence="1">
    <location>
        <begin position="145"/>
        <end position="161"/>
    </location>
</feature>
<dbReference type="AlphaFoldDB" id="A0A4Q5M115"/>
<keyword evidence="1" id="KW-1133">Transmembrane helix</keyword>
<keyword evidence="1" id="KW-0472">Membrane</keyword>
<dbReference type="Proteomes" id="UP000293162">
    <property type="component" value="Unassembled WGS sequence"/>
</dbReference>
<feature type="transmembrane region" description="Helical" evidence="1">
    <location>
        <begin position="12"/>
        <end position="40"/>
    </location>
</feature>
<dbReference type="EMBL" id="SEWF01000011">
    <property type="protein sequence ID" value="RYU95901.1"/>
    <property type="molecule type" value="Genomic_DNA"/>
</dbReference>
<dbReference type="InterPro" id="IPR021354">
    <property type="entry name" value="DUF2975"/>
</dbReference>
<accession>A0A4Q5M115</accession>
<proteinExistence type="predicted"/>
<keyword evidence="3" id="KW-1185">Reference proteome</keyword>
<evidence type="ECO:0000256" key="1">
    <source>
        <dbReference type="SAM" id="Phobius"/>
    </source>
</evidence>
<dbReference type="RefSeq" id="WP_130020781.1">
    <property type="nucleotide sequence ID" value="NZ_SEWF01000011.1"/>
</dbReference>
<name>A0A4Q5M115_9BACT</name>
<feature type="transmembrane region" description="Helical" evidence="1">
    <location>
        <begin position="60"/>
        <end position="84"/>
    </location>
</feature>
<reference evidence="2 3" key="1">
    <citation type="submission" date="2019-02" db="EMBL/GenBank/DDBJ databases">
        <title>Bacterial novel species Emticicia sp. 17J42-9 isolated from soil.</title>
        <authorList>
            <person name="Jung H.-Y."/>
        </authorList>
    </citation>
    <scope>NUCLEOTIDE SEQUENCE [LARGE SCALE GENOMIC DNA]</scope>
    <source>
        <strain evidence="2 3">17J42-9</strain>
    </source>
</reference>